<proteinExistence type="predicted"/>
<evidence type="ECO:0000313" key="2">
    <source>
        <dbReference type="EMBL" id="TNN58658.1"/>
    </source>
</evidence>
<gene>
    <name evidence="2" type="ORF">EYF80_031161</name>
</gene>
<reference evidence="2 3" key="1">
    <citation type="submission" date="2019-03" db="EMBL/GenBank/DDBJ databases">
        <title>First draft genome of Liparis tanakae, snailfish: a comprehensive survey of snailfish specific genes.</title>
        <authorList>
            <person name="Kim W."/>
            <person name="Song I."/>
            <person name="Jeong J.-H."/>
            <person name="Kim D."/>
            <person name="Kim S."/>
            <person name="Ryu S."/>
            <person name="Song J.Y."/>
            <person name="Lee S.K."/>
        </authorList>
    </citation>
    <scope>NUCLEOTIDE SEQUENCE [LARGE SCALE GENOMIC DNA]</scope>
    <source>
        <tissue evidence="2">Muscle</tissue>
    </source>
</reference>
<protein>
    <submittedName>
        <fullName evidence="2">Uncharacterized protein</fullName>
    </submittedName>
</protein>
<feature type="region of interest" description="Disordered" evidence="1">
    <location>
        <begin position="116"/>
        <end position="136"/>
    </location>
</feature>
<comment type="caution">
    <text evidence="2">The sequence shown here is derived from an EMBL/GenBank/DDBJ whole genome shotgun (WGS) entry which is preliminary data.</text>
</comment>
<dbReference type="EMBL" id="SRLO01000374">
    <property type="protein sequence ID" value="TNN58658.1"/>
    <property type="molecule type" value="Genomic_DNA"/>
</dbReference>
<accession>A0A4Z2GYH1</accession>
<organism evidence="2 3">
    <name type="scientific">Liparis tanakae</name>
    <name type="common">Tanaka's snailfish</name>
    <dbReference type="NCBI Taxonomy" id="230148"/>
    <lineage>
        <taxon>Eukaryota</taxon>
        <taxon>Metazoa</taxon>
        <taxon>Chordata</taxon>
        <taxon>Craniata</taxon>
        <taxon>Vertebrata</taxon>
        <taxon>Euteleostomi</taxon>
        <taxon>Actinopterygii</taxon>
        <taxon>Neopterygii</taxon>
        <taxon>Teleostei</taxon>
        <taxon>Neoteleostei</taxon>
        <taxon>Acanthomorphata</taxon>
        <taxon>Eupercaria</taxon>
        <taxon>Perciformes</taxon>
        <taxon>Cottioidei</taxon>
        <taxon>Cottales</taxon>
        <taxon>Liparidae</taxon>
        <taxon>Liparis</taxon>
    </lineage>
</organism>
<dbReference type="AlphaFoldDB" id="A0A4Z2GYH1"/>
<evidence type="ECO:0000256" key="1">
    <source>
        <dbReference type="SAM" id="MobiDB-lite"/>
    </source>
</evidence>
<sequence length="156" mass="17709">MLSLHKEYINIIINQAVVQGAPLSSSFHPQPSSSSALFQIHSSSSCTSPKSSRVATEAVQLPSHRHQAFGQRLGPLYIQFFKRQSESEFFFRHQIYKLLQMLGKQLHCVHSERTYAPGRHYGNGSPPETRSRKRPIMPKYTSTEISGQRQELLANN</sequence>
<keyword evidence="3" id="KW-1185">Reference proteome</keyword>
<dbReference type="Proteomes" id="UP000314294">
    <property type="component" value="Unassembled WGS sequence"/>
</dbReference>
<evidence type="ECO:0000313" key="3">
    <source>
        <dbReference type="Proteomes" id="UP000314294"/>
    </source>
</evidence>
<name>A0A4Z2GYH1_9TELE</name>